<keyword evidence="8" id="KW-0479">Metal-binding</keyword>
<evidence type="ECO:0000256" key="5">
    <source>
        <dbReference type="ARBA" id="ARBA00012483"/>
    </source>
</evidence>
<dbReference type="Pfam" id="PF00622">
    <property type="entry name" value="SPRY"/>
    <property type="match status" value="1"/>
</dbReference>
<comment type="caution">
    <text evidence="18">The sequence shown here is derived from an EMBL/GenBank/DDBJ whole genome shotgun (WGS) entry which is preliminary data.</text>
</comment>
<dbReference type="GO" id="GO:0061630">
    <property type="term" value="F:ubiquitin protein ligase activity"/>
    <property type="evidence" value="ECO:0007669"/>
    <property type="project" value="UniProtKB-EC"/>
</dbReference>
<evidence type="ECO:0000256" key="9">
    <source>
        <dbReference type="ARBA" id="ARBA00022771"/>
    </source>
</evidence>
<dbReference type="GO" id="GO:0016567">
    <property type="term" value="P:protein ubiquitination"/>
    <property type="evidence" value="ECO:0007669"/>
    <property type="project" value="InterPro"/>
</dbReference>
<feature type="domain" description="RING-type" evidence="15">
    <location>
        <begin position="15"/>
        <end position="55"/>
    </location>
</feature>
<dbReference type="PANTHER" id="PTHR24103">
    <property type="entry name" value="E3 UBIQUITIN-PROTEIN LIGASE TRIM"/>
    <property type="match status" value="1"/>
</dbReference>
<feature type="domain" description="B30.2/SPRY" evidence="17">
    <location>
        <begin position="285"/>
        <end position="477"/>
    </location>
</feature>
<keyword evidence="6" id="KW-0963">Cytoplasm</keyword>
<feature type="coiled-coil region" evidence="14">
    <location>
        <begin position="208"/>
        <end position="242"/>
    </location>
</feature>
<keyword evidence="9 13" id="KW-0863">Zinc-finger</keyword>
<dbReference type="SMART" id="SM00184">
    <property type="entry name" value="RING"/>
    <property type="match status" value="1"/>
</dbReference>
<comment type="subcellular location">
    <subcellularLocation>
        <location evidence="2">Cytoplasm</location>
    </subcellularLocation>
</comment>
<dbReference type="InterPro" id="IPR013083">
    <property type="entry name" value="Znf_RING/FYVE/PHD"/>
</dbReference>
<dbReference type="Gene3D" id="2.60.120.920">
    <property type="match status" value="1"/>
</dbReference>
<dbReference type="PROSITE" id="PS50119">
    <property type="entry name" value="ZF_BBOX"/>
    <property type="match status" value="1"/>
</dbReference>
<accession>A0A401PHI6</accession>
<protein>
    <recommendedName>
        <fullName evidence="5">RING-type E3 ubiquitin transferase</fullName>
        <ecNumber evidence="5">2.3.2.27</ecNumber>
    </recommendedName>
</protein>
<evidence type="ECO:0000313" key="19">
    <source>
        <dbReference type="Proteomes" id="UP000288216"/>
    </source>
</evidence>
<dbReference type="InterPro" id="IPR003877">
    <property type="entry name" value="SPRY_dom"/>
</dbReference>
<dbReference type="GO" id="GO:0005737">
    <property type="term" value="C:cytoplasm"/>
    <property type="evidence" value="ECO:0007669"/>
    <property type="project" value="UniProtKB-SubCell"/>
</dbReference>
<evidence type="ECO:0000256" key="1">
    <source>
        <dbReference type="ARBA" id="ARBA00000900"/>
    </source>
</evidence>
<dbReference type="Gene3D" id="3.30.160.60">
    <property type="entry name" value="Classic Zinc Finger"/>
    <property type="match status" value="1"/>
</dbReference>
<evidence type="ECO:0000256" key="6">
    <source>
        <dbReference type="ARBA" id="ARBA00022490"/>
    </source>
</evidence>
<dbReference type="PRINTS" id="PR01407">
    <property type="entry name" value="BUTYPHLNCDUF"/>
</dbReference>
<evidence type="ECO:0000256" key="14">
    <source>
        <dbReference type="SAM" id="Coils"/>
    </source>
</evidence>
<evidence type="ECO:0000313" key="18">
    <source>
        <dbReference type="EMBL" id="GCB72596.1"/>
    </source>
</evidence>
<dbReference type="InterPro" id="IPR017907">
    <property type="entry name" value="Znf_RING_CS"/>
</dbReference>
<dbReference type="GO" id="GO:0008270">
    <property type="term" value="F:zinc ion binding"/>
    <property type="evidence" value="ECO:0007669"/>
    <property type="project" value="UniProtKB-KW"/>
</dbReference>
<evidence type="ECO:0000256" key="8">
    <source>
        <dbReference type="ARBA" id="ARBA00022723"/>
    </source>
</evidence>
<dbReference type="Gene3D" id="3.30.40.10">
    <property type="entry name" value="Zinc/RING finger domain, C3HC4 (zinc finger)"/>
    <property type="match status" value="1"/>
</dbReference>
<dbReference type="SUPFAM" id="SSF49899">
    <property type="entry name" value="Concanavalin A-like lectins/glucanases"/>
    <property type="match status" value="1"/>
</dbReference>
<evidence type="ECO:0000259" key="16">
    <source>
        <dbReference type="PROSITE" id="PS50119"/>
    </source>
</evidence>
<dbReference type="InterPro" id="IPR020457">
    <property type="entry name" value="Znf_B-box_chordata"/>
</dbReference>
<dbReference type="PROSITE" id="PS50089">
    <property type="entry name" value="ZF_RING_2"/>
    <property type="match status" value="1"/>
</dbReference>
<dbReference type="SMART" id="SM00336">
    <property type="entry name" value="BBOX"/>
    <property type="match status" value="1"/>
</dbReference>
<dbReference type="OMA" id="FDPGWNF"/>
<keyword evidence="7" id="KW-0808">Transferase</keyword>
<dbReference type="EC" id="2.3.2.27" evidence="5"/>
<gene>
    <name evidence="18" type="ORF">scyTo_0002077</name>
</gene>
<dbReference type="Pfam" id="PF15227">
    <property type="entry name" value="zf-C3HC4_4"/>
    <property type="match status" value="1"/>
</dbReference>
<dbReference type="SMART" id="SM00589">
    <property type="entry name" value="PRY"/>
    <property type="match status" value="1"/>
</dbReference>
<dbReference type="InterPro" id="IPR000315">
    <property type="entry name" value="Znf_B-box"/>
</dbReference>
<evidence type="ECO:0000256" key="12">
    <source>
        <dbReference type="ARBA" id="ARBA00023054"/>
    </source>
</evidence>
<reference evidence="18 19" key="1">
    <citation type="journal article" date="2018" name="Nat. Ecol. Evol.">
        <title>Shark genomes provide insights into elasmobranch evolution and the origin of vertebrates.</title>
        <authorList>
            <person name="Hara Y"/>
            <person name="Yamaguchi K"/>
            <person name="Onimaru K"/>
            <person name="Kadota M"/>
            <person name="Koyanagi M"/>
            <person name="Keeley SD"/>
            <person name="Tatsumi K"/>
            <person name="Tanaka K"/>
            <person name="Motone F"/>
            <person name="Kageyama Y"/>
            <person name="Nozu R"/>
            <person name="Adachi N"/>
            <person name="Nishimura O"/>
            <person name="Nakagawa R"/>
            <person name="Tanegashima C"/>
            <person name="Kiyatake I"/>
            <person name="Matsumoto R"/>
            <person name="Murakumo K"/>
            <person name="Nishida K"/>
            <person name="Terakita A"/>
            <person name="Kuratani S"/>
            <person name="Sato K"/>
            <person name="Hyodo S Kuraku.S."/>
        </authorList>
    </citation>
    <scope>NUCLEOTIDE SEQUENCE [LARGE SCALE GENOMIC DNA]</scope>
</reference>
<dbReference type="Proteomes" id="UP000288216">
    <property type="component" value="Unassembled WGS sequence"/>
</dbReference>
<dbReference type="InterPro" id="IPR001841">
    <property type="entry name" value="Znf_RING"/>
</dbReference>
<dbReference type="STRING" id="75743.A0A401PHI6"/>
<dbReference type="CDD" id="cd13733">
    <property type="entry name" value="SPRY_PRY_C-I_1"/>
    <property type="match status" value="1"/>
</dbReference>
<dbReference type="OrthoDB" id="128536at2759"/>
<dbReference type="AlphaFoldDB" id="A0A401PHI6"/>
<dbReference type="CDD" id="cd19800">
    <property type="entry name" value="Bbox2_xNF7-like"/>
    <property type="match status" value="1"/>
</dbReference>
<organism evidence="18 19">
    <name type="scientific">Scyliorhinus torazame</name>
    <name type="common">Cloudy catshark</name>
    <name type="synonym">Catulus torazame</name>
    <dbReference type="NCBI Taxonomy" id="75743"/>
    <lineage>
        <taxon>Eukaryota</taxon>
        <taxon>Metazoa</taxon>
        <taxon>Chordata</taxon>
        <taxon>Craniata</taxon>
        <taxon>Vertebrata</taxon>
        <taxon>Chondrichthyes</taxon>
        <taxon>Elasmobranchii</taxon>
        <taxon>Galeomorphii</taxon>
        <taxon>Galeoidea</taxon>
        <taxon>Carcharhiniformes</taxon>
        <taxon>Scyliorhinidae</taxon>
        <taxon>Scyliorhinus</taxon>
    </lineage>
</organism>
<evidence type="ECO:0000259" key="17">
    <source>
        <dbReference type="PROSITE" id="PS50188"/>
    </source>
</evidence>
<evidence type="ECO:0000256" key="7">
    <source>
        <dbReference type="ARBA" id="ARBA00022679"/>
    </source>
</evidence>
<dbReference type="SMART" id="SM00504">
    <property type="entry name" value="Ubox"/>
    <property type="match status" value="1"/>
</dbReference>
<name>A0A401PHI6_SCYTO</name>
<keyword evidence="19" id="KW-1185">Reference proteome</keyword>
<dbReference type="PROSITE" id="PS00518">
    <property type="entry name" value="ZF_RING_1"/>
    <property type="match status" value="1"/>
</dbReference>
<evidence type="ECO:0000256" key="11">
    <source>
        <dbReference type="ARBA" id="ARBA00022833"/>
    </source>
</evidence>
<dbReference type="EMBL" id="BFAA01000498">
    <property type="protein sequence ID" value="GCB72596.1"/>
    <property type="molecule type" value="Genomic_DNA"/>
</dbReference>
<dbReference type="InterPro" id="IPR006574">
    <property type="entry name" value="PRY"/>
</dbReference>
<keyword evidence="10" id="KW-0833">Ubl conjugation pathway</keyword>
<dbReference type="InterPro" id="IPR043136">
    <property type="entry name" value="B30.2/SPRY_sf"/>
</dbReference>
<feature type="domain" description="B box-type" evidence="16">
    <location>
        <begin position="87"/>
        <end position="128"/>
    </location>
</feature>
<proteinExistence type="inferred from homology"/>
<dbReference type="InterPro" id="IPR013320">
    <property type="entry name" value="ConA-like_dom_sf"/>
</dbReference>
<evidence type="ECO:0000256" key="2">
    <source>
        <dbReference type="ARBA" id="ARBA00004496"/>
    </source>
</evidence>
<dbReference type="Pfam" id="PF13765">
    <property type="entry name" value="PRY"/>
    <property type="match status" value="1"/>
</dbReference>
<keyword evidence="11" id="KW-0862">Zinc</keyword>
<keyword evidence="12 14" id="KW-0175">Coiled coil</keyword>
<comment type="catalytic activity">
    <reaction evidence="1">
        <text>S-ubiquitinyl-[E2 ubiquitin-conjugating enzyme]-L-cysteine + [acceptor protein]-L-lysine = [E2 ubiquitin-conjugating enzyme]-L-cysteine + N(6)-ubiquitinyl-[acceptor protein]-L-lysine.</text>
        <dbReference type="EC" id="2.3.2.27"/>
    </reaction>
</comment>
<dbReference type="SMART" id="SM00449">
    <property type="entry name" value="SPRY"/>
    <property type="match status" value="1"/>
</dbReference>
<dbReference type="Pfam" id="PF00643">
    <property type="entry name" value="zf-B_box"/>
    <property type="match status" value="1"/>
</dbReference>
<dbReference type="InterPro" id="IPR003613">
    <property type="entry name" value="Ubox_domain"/>
</dbReference>
<evidence type="ECO:0000256" key="13">
    <source>
        <dbReference type="PROSITE-ProRule" id="PRU00024"/>
    </source>
</evidence>
<dbReference type="PROSITE" id="PS50188">
    <property type="entry name" value="B302_SPRY"/>
    <property type="match status" value="1"/>
</dbReference>
<dbReference type="InterPro" id="IPR003879">
    <property type="entry name" value="Butyrophylin_SPRY"/>
</dbReference>
<comment type="pathway">
    <text evidence="3">Protein modification; protein ubiquitination.</text>
</comment>
<dbReference type="SUPFAM" id="SSF57845">
    <property type="entry name" value="B-box zinc-binding domain"/>
    <property type="match status" value="1"/>
</dbReference>
<evidence type="ECO:0000256" key="4">
    <source>
        <dbReference type="ARBA" id="ARBA00008518"/>
    </source>
</evidence>
<dbReference type="InterPro" id="IPR050143">
    <property type="entry name" value="TRIM/RBCC"/>
</dbReference>
<sequence length="483" mass="55791">MASRKTENWADELNCPVCLDFFNDPVILECGHNFCRSCITGYWSQNRTYTCPECRSKMRERTLRANRALANLAEKARNLKLCSKEKDSKLHCEKHGEELKLFCETDKKLICYICRDSRQHKSHNFLPIDEAAEMYRDQLRPFLELATWRKGSVQDTECRQKELISEFKEQSSSLQTHITSEFNKMHQILTEKEQRLLRDLGEEEERIVKIMEKNLRGIQQELVRVERELAKLQRQLEEQDTILFLKTHDSLLLQDEVSKDKGIITHGVAQSVVPASVLLGIFKGPLQYTVWKEMIASIRPVPASLTLDPNTANPQLFLSEDWTSVRLGDKRQTLPDTSQRFDSWAYVLGSEGFTSGRHYWEVEVGNKTEWGLGVTRESAKRKGEIDPKPETGYWTMGLGNGNEYFASTSPSWTTFTLSVKPQKIGVYLDYEDGQVSFYNADNMSHLHTFTHTFTERIFPIFDPGWNFGKKNPGALKILRIKGQ</sequence>
<comment type="similarity">
    <text evidence="4">Belongs to the TRIM/RBCC family.</text>
</comment>
<evidence type="ECO:0000256" key="3">
    <source>
        <dbReference type="ARBA" id="ARBA00004906"/>
    </source>
</evidence>
<dbReference type="FunFam" id="2.60.120.920:FF:000004">
    <property type="entry name" value="Butyrophilin subfamily 1 member A1"/>
    <property type="match status" value="1"/>
</dbReference>
<dbReference type="SUPFAM" id="SSF57850">
    <property type="entry name" value="RING/U-box"/>
    <property type="match status" value="1"/>
</dbReference>
<evidence type="ECO:0000259" key="15">
    <source>
        <dbReference type="PROSITE" id="PS50089"/>
    </source>
</evidence>
<dbReference type="InterPro" id="IPR001870">
    <property type="entry name" value="B30.2/SPRY"/>
</dbReference>
<dbReference type="PRINTS" id="PR01406">
    <property type="entry name" value="BBOXZNFINGER"/>
</dbReference>
<evidence type="ECO:0000256" key="10">
    <source>
        <dbReference type="ARBA" id="ARBA00022786"/>
    </source>
</evidence>